<accession>A0A9P6MY50</accession>
<dbReference type="EMBL" id="JAAAID010000438">
    <property type="protein sequence ID" value="KAG0017517.1"/>
    <property type="molecule type" value="Genomic_DNA"/>
</dbReference>
<gene>
    <name evidence="1" type="ORF">BGZ80_008202</name>
</gene>
<dbReference type="SUPFAM" id="SSF53335">
    <property type="entry name" value="S-adenosyl-L-methionine-dependent methyltransferases"/>
    <property type="match status" value="1"/>
</dbReference>
<dbReference type="Gene3D" id="3.40.50.150">
    <property type="entry name" value="Vaccinia Virus protein VP39"/>
    <property type="match status" value="1"/>
</dbReference>
<keyword evidence="2" id="KW-1185">Reference proteome</keyword>
<dbReference type="InterPro" id="IPR029063">
    <property type="entry name" value="SAM-dependent_MTases_sf"/>
</dbReference>
<evidence type="ECO:0000313" key="2">
    <source>
        <dbReference type="Proteomes" id="UP000703661"/>
    </source>
</evidence>
<evidence type="ECO:0000313" key="1">
    <source>
        <dbReference type="EMBL" id="KAG0017517.1"/>
    </source>
</evidence>
<reference evidence="1" key="1">
    <citation type="journal article" date="2020" name="Fungal Divers.">
        <title>Resolving the Mortierellaceae phylogeny through synthesis of multi-gene phylogenetics and phylogenomics.</title>
        <authorList>
            <person name="Vandepol N."/>
            <person name="Liber J."/>
            <person name="Desiro A."/>
            <person name="Na H."/>
            <person name="Kennedy M."/>
            <person name="Barry K."/>
            <person name="Grigoriev I.V."/>
            <person name="Miller A.N."/>
            <person name="O'Donnell K."/>
            <person name="Stajich J.E."/>
            <person name="Bonito G."/>
        </authorList>
    </citation>
    <scope>NUCLEOTIDE SEQUENCE</scope>
    <source>
        <strain evidence="1">NRRL 2769</strain>
    </source>
</reference>
<sequence>MRAQEQEQQQQDSDATQLIPWKYCNVYANNRSPERLFFLFLGILSSNPVFIHQRLDEKVTIDQNTGNVVWDGAYLTAKFLESHVRDLQGKTCLELGAGTGLVSIVAWLLGANNVLATDLEGPHTEHVQRNTSANATRIASERQQAIQDAEMQVQAQAQGQGRAHALMARRKRQDQLKLLRLDSNNIRVAPLDW</sequence>
<dbReference type="PANTHER" id="PTHR14614">
    <property type="entry name" value="HEPATOCELLULAR CARCINOMA-ASSOCIATED ANTIGEN"/>
    <property type="match status" value="1"/>
</dbReference>
<name>A0A9P6MY50_9FUNG</name>
<dbReference type="PANTHER" id="PTHR14614:SF109">
    <property type="entry name" value="RIBOSOMAL LYSINE N-METHYLTRANSFERASE 5"/>
    <property type="match status" value="1"/>
</dbReference>
<dbReference type="Proteomes" id="UP000703661">
    <property type="component" value="Unassembled WGS sequence"/>
</dbReference>
<dbReference type="Pfam" id="PF10294">
    <property type="entry name" value="Methyltransf_16"/>
    <property type="match status" value="1"/>
</dbReference>
<dbReference type="InterPro" id="IPR019410">
    <property type="entry name" value="Methyltransf_16"/>
</dbReference>
<comment type="caution">
    <text evidence="1">The sequence shown here is derived from an EMBL/GenBank/DDBJ whole genome shotgun (WGS) entry which is preliminary data.</text>
</comment>
<organism evidence="1 2">
    <name type="scientific">Entomortierella chlamydospora</name>
    <dbReference type="NCBI Taxonomy" id="101097"/>
    <lineage>
        <taxon>Eukaryota</taxon>
        <taxon>Fungi</taxon>
        <taxon>Fungi incertae sedis</taxon>
        <taxon>Mucoromycota</taxon>
        <taxon>Mortierellomycotina</taxon>
        <taxon>Mortierellomycetes</taxon>
        <taxon>Mortierellales</taxon>
        <taxon>Mortierellaceae</taxon>
        <taxon>Entomortierella</taxon>
    </lineage>
</organism>
<protein>
    <recommendedName>
        <fullName evidence="3">Nicotinamide n-methyltransferase</fullName>
    </recommendedName>
</protein>
<proteinExistence type="predicted"/>
<evidence type="ECO:0008006" key="3">
    <source>
        <dbReference type="Google" id="ProtNLM"/>
    </source>
</evidence>
<dbReference type="AlphaFoldDB" id="A0A9P6MY50"/>